<dbReference type="InterPro" id="IPR036914">
    <property type="entry name" value="MGS-like_dom_sf"/>
</dbReference>
<dbReference type="FunFam" id="3.40.50.1380:FF:000001">
    <property type="entry name" value="Bifunctional purine biosynthesis protein PurH"/>
    <property type="match status" value="1"/>
</dbReference>
<dbReference type="PANTHER" id="PTHR11692:SF0">
    <property type="entry name" value="BIFUNCTIONAL PURINE BIOSYNTHESIS PROTEIN ATIC"/>
    <property type="match status" value="1"/>
</dbReference>
<evidence type="ECO:0000313" key="13">
    <source>
        <dbReference type="Proteomes" id="UP000886889"/>
    </source>
</evidence>
<dbReference type="Gene3D" id="3.40.140.20">
    <property type="match status" value="2"/>
</dbReference>
<comment type="caution">
    <text evidence="12">The sequence shown here is derived from an EMBL/GenBank/DDBJ whole genome shotgun (WGS) entry which is preliminary data.</text>
</comment>
<dbReference type="SMART" id="SM00798">
    <property type="entry name" value="AICARFT_IMPCHas"/>
    <property type="match status" value="1"/>
</dbReference>
<dbReference type="AlphaFoldDB" id="A0A9D1NYI0"/>
<sequence length="546" mass="60413">MNSRPPGRPLTWDVCSAPGRSVYFEGGSIMRALISVSDKTGIVELAKELRSLGVELISTGGTYRKLQEEEIEATEISDITGFPECLDGRVKTLHPAVHAGLLAMRSNPEHMKQLQELHIEPIDMVIVNLYPFKATILKDGVTRAEAVENIDIGGPTMLRAAAKNYQDVAVVTDPADYPRILEELKNGGITLETKFYLMQKVFMHTSSYDTMIADYLRRERGDFSLPETLTMTYEKVQDMRYGENPHQQAAFYREIGRRPGSLVEAVQLNGKELSFNNINDTNGALELLKEFEEPTVVACKHGNPCGVGSADNIVDAWKKAYQSDPTSVFGGIVTINREVTEELAKEMIPVFLEVVVAPSYTDKALEIFRTKKNIRILQLDHISRKQDAHAYDLKKVNGGVIVQTVDNVMLPEEEGLKVVTKTAPTPEQMEDLLFAWKMVKYVKSNGIALAKNKQSIGIGPGQVNRVWATRQALEHADELLGKGAAKGAVLASDAFFPFSDCVEAAHEAGIAAIIQPGGSVRDQDSIDKCNEYGIAMIFTGMRHFRH</sequence>
<dbReference type="InterPro" id="IPR016193">
    <property type="entry name" value="Cytidine_deaminase-like"/>
</dbReference>
<gene>
    <name evidence="10 12" type="primary">purH</name>
    <name evidence="12" type="ORF">IAC80_03350</name>
</gene>
<dbReference type="GO" id="GO:0003937">
    <property type="term" value="F:IMP cyclohydrolase activity"/>
    <property type="evidence" value="ECO:0007669"/>
    <property type="project" value="UniProtKB-UniRule"/>
</dbReference>
<evidence type="ECO:0000256" key="9">
    <source>
        <dbReference type="ARBA" id="ARBA00050687"/>
    </source>
</evidence>
<keyword evidence="6 10" id="KW-0378">Hydrolase</keyword>
<name>A0A9D1NYI0_9FIRM</name>
<evidence type="ECO:0000256" key="8">
    <source>
        <dbReference type="ARBA" id="ARBA00050488"/>
    </source>
</evidence>
<dbReference type="SMART" id="SM00851">
    <property type="entry name" value="MGS"/>
    <property type="match status" value="1"/>
</dbReference>
<dbReference type="InterPro" id="IPR002695">
    <property type="entry name" value="PurH-like"/>
</dbReference>
<dbReference type="InterPro" id="IPR024051">
    <property type="entry name" value="AICAR_Tfase_dup_dom_sf"/>
</dbReference>
<comment type="similarity">
    <text evidence="3 10">Belongs to the PurH family.</text>
</comment>
<keyword evidence="4 10" id="KW-0808">Transferase</keyword>
<evidence type="ECO:0000256" key="1">
    <source>
        <dbReference type="ARBA" id="ARBA00004844"/>
    </source>
</evidence>
<dbReference type="Pfam" id="PF01808">
    <property type="entry name" value="AICARFT_IMPCHas"/>
    <property type="match status" value="1"/>
</dbReference>
<comment type="domain">
    <text evidence="10">The IMP cyclohydrolase activity resides in the N-terminal region.</text>
</comment>
<dbReference type="PANTHER" id="PTHR11692">
    <property type="entry name" value="BIFUNCTIONAL PURINE BIOSYNTHESIS PROTEIN PURH"/>
    <property type="match status" value="1"/>
</dbReference>
<evidence type="ECO:0000256" key="10">
    <source>
        <dbReference type="HAMAP-Rule" id="MF_00139"/>
    </source>
</evidence>
<evidence type="ECO:0000256" key="5">
    <source>
        <dbReference type="ARBA" id="ARBA00022755"/>
    </source>
</evidence>
<evidence type="ECO:0000256" key="2">
    <source>
        <dbReference type="ARBA" id="ARBA00004954"/>
    </source>
</evidence>
<dbReference type="Pfam" id="PF02142">
    <property type="entry name" value="MGS"/>
    <property type="match status" value="1"/>
</dbReference>
<keyword evidence="5 10" id="KW-0658">Purine biosynthesis</keyword>
<dbReference type="FunFam" id="3.40.140.20:FF:000002">
    <property type="entry name" value="Bifunctional purine biosynthesis protein PurH"/>
    <property type="match status" value="1"/>
</dbReference>
<dbReference type="Gene3D" id="3.40.50.1380">
    <property type="entry name" value="Methylglyoxal synthase-like domain"/>
    <property type="match status" value="1"/>
</dbReference>
<proteinExistence type="inferred from homology"/>
<dbReference type="EC" id="2.1.2.3" evidence="10"/>
<dbReference type="NCBIfam" id="NF002049">
    <property type="entry name" value="PRK00881.1"/>
    <property type="match status" value="1"/>
</dbReference>
<dbReference type="GO" id="GO:0006189">
    <property type="term" value="P:'de novo' IMP biosynthetic process"/>
    <property type="evidence" value="ECO:0007669"/>
    <property type="project" value="UniProtKB-UniRule"/>
</dbReference>
<feature type="domain" description="MGS-like" evidence="11">
    <location>
        <begin position="24"/>
        <end position="172"/>
    </location>
</feature>
<dbReference type="InterPro" id="IPR011607">
    <property type="entry name" value="MGS-like_dom"/>
</dbReference>
<dbReference type="EC" id="3.5.4.10" evidence="10"/>
<reference evidence="12" key="2">
    <citation type="journal article" date="2021" name="PeerJ">
        <title>Extensive microbial diversity within the chicken gut microbiome revealed by metagenomics and culture.</title>
        <authorList>
            <person name="Gilroy R."/>
            <person name="Ravi A."/>
            <person name="Getino M."/>
            <person name="Pursley I."/>
            <person name="Horton D.L."/>
            <person name="Alikhan N.F."/>
            <person name="Baker D."/>
            <person name="Gharbi K."/>
            <person name="Hall N."/>
            <person name="Watson M."/>
            <person name="Adriaenssens E.M."/>
            <person name="Foster-Nyarko E."/>
            <person name="Jarju S."/>
            <person name="Secka A."/>
            <person name="Antonio M."/>
            <person name="Oren A."/>
            <person name="Chaudhuri R.R."/>
            <person name="La Ragione R."/>
            <person name="Hildebrand F."/>
            <person name="Pallen M.J."/>
        </authorList>
    </citation>
    <scope>NUCLEOTIDE SEQUENCE</scope>
    <source>
        <strain evidence="12">ChiBcec6-7307</strain>
    </source>
</reference>
<dbReference type="FunFam" id="3.40.140.20:FF:000001">
    <property type="entry name" value="Bifunctional purine biosynthesis protein PurH"/>
    <property type="match status" value="1"/>
</dbReference>
<dbReference type="SUPFAM" id="SSF52335">
    <property type="entry name" value="Methylglyoxal synthase-like"/>
    <property type="match status" value="1"/>
</dbReference>
<evidence type="ECO:0000313" key="12">
    <source>
        <dbReference type="EMBL" id="HIV22957.1"/>
    </source>
</evidence>
<comment type="catalytic activity">
    <reaction evidence="8 10">
        <text>(6R)-10-formyltetrahydrofolate + 5-amino-1-(5-phospho-beta-D-ribosyl)imidazole-4-carboxamide = 5-formamido-1-(5-phospho-D-ribosyl)imidazole-4-carboxamide + (6S)-5,6,7,8-tetrahydrofolate</text>
        <dbReference type="Rhea" id="RHEA:22192"/>
        <dbReference type="ChEBI" id="CHEBI:57453"/>
        <dbReference type="ChEBI" id="CHEBI:58467"/>
        <dbReference type="ChEBI" id="CHEBI:58475"/>
        <dbReference type="ChEBI" id="CHEBI:195366"/>
        <dbReference type="EC" id="2.1.2.3"/>
    </reaction>
</comment>
<dbReference type="PIRSF" id="PIRSF000414">
    <property type="entry name" value="AICARFT_IMPCHas"/>
    <property type="match status" value="1"/>
</dbReference>
<dbReference type="Proteomes" id="UP000886889">
    <property type="component" value="Unassembled WGS sequence"/>
</dbReference>
<evidence type="ECO:0000256" key="4">
    <source>
        <dbReference type="ARBA" id="ARBA00022679"/>
    </source>
</evidence>
<keyword evidence="7 10" id="KW-0511">Multifunctional enzyme</keyword>
<dbReference type="EMBL" id="DVOS01000034">
    <property type="protein sequence ID" value="HIV22957.1"/>
    <property type="molecule type" value="Genomic_DNA"/>
</dbReference>
<dbReference type="CDD" id="cd01421">
    <property type="entry name" value="IMPCH"/>
    <property type="match status" value="1"/>
</dbReference>
<dbReference type="GO" id="GO:0004643">
    <property type="term" value="F:phosphoribosylaminoimidazolecarboxamide formyltransferase activity"/>
    <property type="evidence" value="ECO:0007669"/>
    <property type="project" value="UniProtKB-UniRule"/>
</dbReference>
<reference evidence="12" key="1">
    <citation type="submission" date="2020-10" db="EMBL/GenBank/DDBJ databases">
        <authorList>
            <person name="Gilroy R."/>
        </authorList>
    </citation>
    <scope>NUCLEOTIDE SEQUENCE</scope>
    <source>
        <strain evidence="12">ChiBcec6-7307</strain>
    </source>
</reference>
<organism evidence="12 13">
    <name type="scientific">Candidatus Merdiplasma excrementigallinarum</name>
    <dbReference type="NCBI Taxonomy" id="2840864"/>
    <lineage>
        <taxon>Bacteria</taxon>
        <taxon>Bacillati</taxon>
        <taxon>Bacillota</taxon>
        <taxon>Clostridia</taxon>
        <taxon>Lachnospirales</taxon>
        <taxon>Lachnospiraceae</taxon>
        <taxon>Lachnospiraceae incertae sedis</taxon>
        <taxon>Candidatus Merdiplasma</taxon>
    </lineage>
</organism>
<dbReference type="SUPFAM" id="SSF53927">
    <property type="entry name" value="Cytidine deaminase-like"/>
    <property type="match status" value="1"/>
</dbReference>
<accession>A0A9D1NYI0</accession>
<dbReference type="GO" id="GO:0005829">
    <property type="term" value="C:cytosol"/>
    <property type="evidence" value="ECO:0007669"/>
    <property type="project" value="TreeGrafter"/>
</dbReference>
<evidence type="ECO:0000256" key="6">
    <source>
        <dbReference type="ARBA" id="ARBA00022801"/>
    </source>
</evidence>
<protein>
    <recommendedName>
        <fullName evidence="10">Bifunctional purine biosynthesis protein PurH</fullName>
    </recommendedName>
    <domain>
        <recommendedName>
            <fullName evidence="10">Phosphoribosylaminoimidazolecarboxamide formyltransferase</fullName>
            <ecNumber evidence="10">2.1.2.3</ecNumber>
        </recommendedName>
        <alternativeName>
            <fullName evidence="10">AICAR transformylase</fullName>
        </alternativeName>
    </domain>
    <domain>
        <recommendedName>
            <fullName evidence="10">IMP cyclohydrolase</fullName>
            <ecNumber evidence="10">3.5.4.10</ecNumber>
        </recommendedName>
        <alternativeName>
            <fullName evidence="10">ATIC</fullName>
        </alternativeName>
        <alternativeName>
            <fullName evidence="10">IMP synthase</fullName>
        </alternativeName>
        <alternativeName>
            <fullName evidence="10">Inosinicase</fullName>
        </alternativeName>
    </domain>
</protein>
<comment type="pathway">
    <text evidence="2 10">Purine metabolism; IMP biosynthesis via de novo pathway; 5-formamido-1-(5-phospho-D-ribosyl)imidazole-4-carboxamide from 5-amino-1-(5-phospho-D-ribosyl)imidazole-4-carboxamide (10-formyl THF route): step 1/1.</text>
</comment>
<dbReference type="PROSITE" id="PS51855">
    <property type="entry name" value="MGS"/>
    <property type="match status" value="1"/>
</dbReference>
<evidence type="ECO:0000259" key="11">
    <source>
        <dbReference type="PROSITE" id="PS51855"/>
    </source>
</evidence>
<comment type="catalytic activity">
    <reaction evidence="9 10">
        <text>IMP + H2O = 5-formamido-1-(5-phospho-D-ribosyl)imidazole-4-carboxamide</text>
        <dbReference type="Rhea" id="RHEA:18445"/>
        <dbReference type="ChEBI" id="CHEBI:15377"/>
        <dbReference type="ChEBI" id="CHEBI:58053"/>
        <dbReference type="ChEBI" id="CHEBI:58467"/>
        <dbReference type="EC" id="3.5.4.10"/>
    </reaction>
</comment>
<dbReference type="HAMAP" id="MF_00139">
    <property type="entry name" value="PurH"/>
    <property type="match status" value="1"/>
</dbReference>
<evidence type="ECO:0000256" key="3">
    <source>
        <dbReference type="ARBA" id="ARBA00007667"/>
    </source>
</evidence>
<dbReference type="NCBIfam" id="TIGR00355">
    <property type="entry name" value="purH"/>
    <property type="match status" value="1"/>
</dbReference>
<evidence type="ECO:0000256" key="7">
    <source>
        <dbReference type="ARBA" id="ARBA00023268"/>
    </source>
</evidence>
<comment type="pathway">
    <text evidence="1 10">Purine metabolism; IMP biosynthesis via de novo pathway; IMP from 5-formamido-1-(5-phospho-D-ribosyl)imidazole-4-carboxamide: step 1/1.</text>
</comment>